<feature type="compositionally biased region" description="Low complexity" evidence="1">
    <location>
        <begin position="82"/>
        <end position="108"/>
    </location>
</feature>
<feature type="region of interest" description="Disordered" evidence="1">
    <location>
        <begin position="1"/>
        <end position="20"/>
    </location>
</feature>
<comment type="caution">
    <text evidence="2">The sequence shown here is derived from an EMBL/GenBank/DDBJ whole genome shotgun (WGS) entry which is preliminary data.</text>
</comment>
<reference evidence="2 3" key="1">
    <citation type="journal article" date="2018" name="BMC Genomics">
        <title>The genome of Naegleria lovaniensis, the basis for a comparative approach to unravel pathogenicity factors of the human pathogenic amoeba N. fowleri.</title>
        <authorList>
            <person name="Liechti N."/>
            <person name="Schurch N."/>
            <person name="Bruggmann R."/>
            <person name="Wittwer M."/>
        </authorList>
    </citation>
    <scope>NUCLEOTIDE SEQUENCE [LARGE SCALE GENOMIC DNA]</scope>
    <source>
        <strain evidence="2 3">ATCC 30569</strain>
    </source>
</reference>
<proteinExistence type="predicted"/>
<dbReference type="EMBL" id="PYSW02000058">
    <property type="protein sequence ID" value="KAG2373238.1"/>
    <property type="molecule type" value="Genomic_DNA"/>
</dbReference>
<gene>
    <name evidence="2" type="ORF">C9374_012341</name>
</gene>
<keyword evidence="3" id="KW-1185">Reference proteome</keyword>
<evidence type="ECO:0000313" key="2">
    <source>
        <dbReference type="EMBL" id="KAG2373238.1"/>
    </source>
</evidence>
<evidence type="ECO:0000256" key="1">
    <source>
        <dbReference type="SAM" id="MobiDB-lite"/>
    </source>
</evidence>
<organism evidence="2 3">
    <name type="scientific">Naegleria lovaniensis</name>
    <name type="common">Amoeba</name>
    <dbReference type="NCBI Taxonomy" id="51637"/>
    <lineage>
        <taxon>Eukaryota</taxon>
        <taxon>Discoba</taxon>
        <taxon>Heterolobosea</taxon>
        <taxon>Tetramitia</taxon>
        <taxon>Eutetramitia</taxon>
        <taxon>Vahlkampfiidae</taxon>
        <taxon>Naegleria</taxon>
    </lineage>
</organism>
<feature type="region of interest" description="Disordered" evidence="1">
    <location>
        <begin position="77"/>
        <end position="126"/>
    </location>
</feature>
<accession>A0AA88GD34</accession>
<feature type="compositionally biased region" description="Low complexity" evidence="1">
    <location>
        <begin position="1"/>
        <end position="15"/>
    </location>
</feature>
<dbReference type="AlphaFoldDB" id="A0AA88GD34"/>
<dbReference type="GeneID" id="68104795"/>
<dbReference type="Proteomes" id="UP000816034">
    <property type="component" value="Unassembled WGS sequence"/>
</dbReference>
<evidence type="ECO:0000313" key="3">
    <source>
        <dbReference type="Proteomes" id="UP000816034"/>
    </source>
</evidence>
<dbReference type="RefSeq" id="XP_044542412.1">
    <property type="nucleotide sequence ID" value="XM_044688097.1"/>
</dbReference>
<name>A0AA88GD34_NAELO</name>
<protein>
    <submittedName>
        <fullName evidence="2">Uncharacterized protein</fullName>
    </submittedName>
</protein>
<sequence length="244" mass="26717">MSSINKSSSTGSSSSTATHAPPCLRIMLTGVVPTPLLGKSVSFELSNHTSRELISLTISQFKLRILDQLLIDIETEEEERNSNNNSNSNNNNSNNNTNNNSKQNASSSSDHHLRHHHSNSETSSPSQKVKLFISQAKIFGFKLIKMGFVMEDSQHLIKYLKNSNVTGGDQSELPTTTTLHAVFQDYNSMIQDGLEQVDVYGNLKEKQGLQALLSQSSEDAAPFHAGEISASTSRNGFLSCCQIL</sequence>